<dbReference type="AlphaFoldDB" id="A0A8H3FER9"/>
<evidence type="ECO:0000259" key="6">
    <source>
        <dbReference type="Pfam" id="PF03632"/>
    </source>
</evidence>
<evidence type="ECO:0000256" key="5">
    <source>
        <dbReference type="ARBA" id="ARBA00023180"/>
    </source>
</evidence>
<dbReference type="Gene3D" id="1.50.10.10">
    <property type="match status" value="1"/>
</dbReference>
<dbReference type="EC" id="3.2.1.28" evidence="3"/>
<dbReference type="InterPro" id="IPR005196">
    <property type="entry name" value="Glyco_hydro_65_N"/>
</dbReference>
<evidence type="ECO:0000259" key="8">
    <source>
        <dbReference type="Pfam" id="PF03636"/>
    </source>
</evidence>
<protein>
    <recommendedName>
        <fullName evidence="3">alpha,alpha-trehalase</fullName>
        <ecNumber evidence="3">3.2.1.28</ecNumber>
    </recommendedName>
</protein>
<dbReference type="SUPFAM" id="SSF48208">
    <property type="entry name" value="Six-hairpin glycosidases"/>
    <property type="match status" value="1"/>
</dbReference>
<feature type="domain" description="Glycoside hydrolase family 65 central catalytic" evidence="6">
    <location>
        <begin position="472"/>
        <end position="654"/>
    </location>
</feature>
<dbReference type="SUPFAM" id="SSF74650">
    <property type="entry name" value="Galactose mutarotase-like"/>
    <property type="match status" value="1"/>
</dbReference>
<dbReference type="InterPro" id="IPR005195">
    <property type="entry name" value="Glyco_hydro_65_M"/>
</dbReference>
<dbReference type="OrthoDB" id="200349at2759"/>
<feature type="domain" description="Glycoside hydrolase family 65 C-terminal" evidence="7">
    <location>
        <begin position="819"/>
        <end position="862"/>
    </location>
</feature>
<dbReference type="InterPro" id="IPR012341">
    <property type="entry name" value="6hp_glycosidase-like_sf"/>
</dbReference>
<gene>
    <name evidence="9" type="ORF">HETSPECPRED_005451</name>
</gene>
<keyword evidence="4" id="KW-0378">Hydrolase</keyword>
<keyword evidence="5" id="KW-0325">Glycoprotein</keyword>
<reference evidence="9" key="1">
    <citation type="submission" date="2021-03" db="EMBL/GenBank/DDBJ databases">
        <authorList>
            <person name="Tagirdzhanova G."/>
        </authorList>
    </citation>
    <scope>NUCLEOTIDE SEQUENCE</scope>
</reference>
<dbReference type="Gene3D" id="2.60.120.260">
    <property type="entry name" value="Galactose-binding domain-like"/>
    <property type="match status" value="1"/>
</dbReference>
<dbReference type="GO" id="GO:0009277">
    <property type="term" value="C:fungal-type cell wall"/>
    <property type="evidence" value="ECO:0007669"/>
    <property type="project" value="TreeGrafter"/>
</dbReference>
<name>A0A8H3FER9_9LECA</name>
<feature type="domain" description="Glycoside hydrolase family 65 N-terminal" evidence="8">
    <location>
        <begin position="112"/>
        <end position="379"/>
    </location>
</feature>
<comment type="catalytic activity">
    <reaction evidence="1">
        <text>alpha,alpha-trehalose + H2O = alpha-D-glucose + beta-D-glucose</text>
        <dbReference type="Rhea" id="RHEA:32675"/>
        <dbReference type="ChEBI" id="CHEBI:15377"/>
        <dbReference type="ChEBI" id="CHEBI:15903"/>
        <dbReference type="ChEBI" id="CHEBI:16551"/>
        <dbReference type="ChEBI" id="CHEBI:17925"/>
        <dbReference type="EC" id="3.2.1.28"/>
    </reaction>
</comment>
<dbReference type="InterPro" id="IPR005194">
    <property type="entry name" value="Glyco_hydro_65_C"/>
</dbReference>
<evidence type="ECO:0000259" key="7">
    <source>
        <dbReference type="Pfam" id="PF03633"/>
    </source>
</evidence>
<evidence type="ECO:0000313" key="9">
    <source>
        <dbReference type="EMBL" id="CAF9923892.1"/>
    </source>
</evidence>
<proteinExistence type="inferred from homology"/>
<dbReference type="Pfam" id="PF03636">
    <property type="entry name" value="Glyco_hydro_65N"/>
    <property type="match status" value="1"/>
</dbReference>
<dbReference type="FunFam" id="1.50.10.10:FF:000032">
    <property type="entry name" value="Vacuolar acid trehalase"/>
    <property type="match status" value="1"/>
</dbReference>
<keyword evidence="10" id="KW-1185">Reference proteome</keyword>
<evidence type="ECO:0000256" key="3">
    <source>
        <dbReference type="ARBA" id="ARBA00012757"/>
    </source>
</evidence>
<dbReference type="GO" id="GO:0004555">
    <property type="term" value="F:alpha,alpha-trehalase activity"/>
    <property type="evidence" value="ECO:0007669"/>
    <property type="project" value="UniProtKB-EC"/>
</dbReference>
<comment type="caution">
    <text evidence="9">The sequence shown here is derived from an EMBL/GenBank/DDBJ whole genome shotgun (WGS) entry which is preliminary data.</text>
</comment>
<organism evidence="9 10">
    <name type="scientific">Heterodermia speciosa</name>
    <dbReference type="NCBI Taxonomy" id="116794"/>
    <lineage>
        <taxon>Eukaryota</taxon>
        <taxon>Fungi</taxon>
        <taxon>Dikarya</taxon>
        <taxon>Ascomycota</taxon>
        <taxon>Pezizomycotina</taxon>
        <taxon>Lecanoromycetes</taxon>
        <taxon>OSLEUM clade</taxon>
        <taxon>Lecanoromycetidae</taxon>
        <taxon>Caliciales</taxon>
        <taxon>Physciaceae</taxon>
        <taxon>Heterodermia</taxon>
    </lineage>
</organism>
<comment type="similarity">
    <text evidence="2">Belongs to the glycosyl hydrolase 65 family.</text>
</comment>
<dbReference type="GO" id="GO:0005993">
    <property type="term" value="P:trehalose catabolic process"/>
    <property type="evidence" value="ECO:0007669"/>
    <property type="project" value="TreeGrafter"/>
</dbReference>
<dbReference type="InterPro" id="IPR011013">
    <property type="entry name" value="Gal_mutarotase_sf_dom"/>
</dbReference>
<dbReference type="InterPro" id="IPR037018">
    <property type="entry name" value="GH65_N"/>
</dbReference>
<dbReference type="InterPro" id="IPR008928">
    <property type="entry name" value="6-hairpin_glycosidase_sf"/>
</dbReference>
<dbReference type="Gene3D" id="2.70.98.40">
    <property type="entry name" value="Glycoside hydrolase, family 65, N-terminal domain"/>
    <property type="match status" value="1"/>
</dbReference>
<dbReference type="PANTHER" id="PTHR11051:SF8">
    <property type="entry name" value="PROTEIN-GLUCOSYLGALACTOSYLHYDROXYLYSINE GLUCOSIDASE"/>
    <property type="match status" value="1"/>
</dbReference>
<evidence type="ECO:0000256" key="1">
    <source>
        <dbReference type="ARBA" id="ARBA00001576"/>
    </source>
</evidence>
<dbReference type="EMBL" id="CAJPDS010000034">
    <property type="protein sequence ID" value="CAF9923892.1"/>
    <property type="molecule type" value="Genomic_DNA"/>
</dbReference>
<evidence type="ECO:0000313" key="10">
    <source>
        <dbReference type="Proteomes" id="UP000664521"/>
    </source>
</evidence>
<dbReference type="Pfam" id="PF03632">
    <property type="entry name" value="Glyco_hydro_65m"/>
    <property type="match status" value="1"/>
</dbReference>
<dbReference type="Pfam" id="PF03633">
    <property type="entry name" value="Glyco_hydro_65C"/>
    <property type="match status" value="1"/>
</dbReference>
<accession>A0A8H3FER9</accession>
<dbReference type="GO" id="GO:0030246">
    <property type="term" value="F:carbohydrate binding"/>
    <property type="evidence" value="ECO:0007669"/>
    <property type="project" value="InterPro"/>
</dbReference>
<dbReference type="Proteomes" id="UP000664521">
    <property type="component" value="Unassembled WGS sequence"/>
</dbReference>
<sequence>MVRGLDIQKLLYLFFYSPSTLSTCSIQAKLCFATLPLNLDGRIPFAPASPEDVMHAANSLLISLLAFLFFGFNSNAGAILPRQLSSASPSTYNTRFPSVTWDNDQWRLTTTALDQGHYQSRQSVANGYFGLSVAALGPFFEADLPVNGDNINGWPLFSERQTFGTISGFFDQQPTTNGTNFEWLNQYGGESVISGVPHWSGIILDLGNDTYLDASTDSAQISNFSSTLDAKAGISSWEYVWTPANGNASFRIAYTLFAHKLHVNQGLVQLNITASEDTNVSVVSVLDGLSAVRTDFVASGMDESSSQIYTAVKPNGVDVTAYLYAAIECSELDASTLAIVTDKLYNGTNDSSVAQAGTVSLTAGQTTTVNKYIGAASSDGFINPQETAKYASLDAISTGFYQSMIDHVAEWAEILPQNSVDDYSFPNGSLPLDDFIIESAITAVLNVYYLLQNTIGTNAIALVENAPIDTNSISVGGLASDSYAGLVFWDAEIWMQPGIAASHPESVKQIANYRVVRYPQARENAQTAYQSSKANSTFSSDAAVYSWTSGRSGNCTGTGPCFDYEYHINGDIAQEFVNYWVTSGDTRFFEDSLFPIYNSIATFYSELLVKNGSSYQLTNMTDPDEYANHEDNGGFTQPLIADTLTNANTFRSIFGLDTNSTWATQSANIYISRSSIGSQGNIIDEYTGMNGSIEVKQADVVLDTFPLNYQQNYTAADSLSDLIYYAGKQSLSGPGMTYAIFSIVASAVATSGCSAYTYQQYSTHPYARAPWFQFSEQLTDDYTTNGGTHPAFPFLTGHGGANQITLFGYLGLRLTPDYILHIDPSLPPQIPHIRYRTFYWRGWPISAVANQTHTTLSRLPGSLTTANTTFTNASIPVQIGNGNETHTAYHLPPAGNGSLTLPNRNIDNVTAVPGNIAQCLPVSSPDEYQPGQFPLSAVDSAASTKWSSLYANSTSSITVDLGSQPYQLVRGFFFDWAQAPPVNFTVSFSNSSSSTSSSEYGGEVEGEVQVASESNVTISKPYNTTLAALITEYLSNTTEVTLKKPVYSGRYATLRVWGNQIDGLNNGTGASVAEWAILGSEGRVL</sequence>
<dbReference type="PANTHER" id="PTHR11051">
    <property type="entry name" value="GLYCOSYL HYDROLASE-RELATED"/>
    <property type="match status" value="1"/>
</dbReference>
<evidence type="ECO:0000256" key="4">
    <source>
        <dbReference type="ARBA" id="ARBA00022801"/>
    </source>
</evidence>
<evidence type="ECO:0000256" key="2">
    <source>
        <dbReference type="ARBA" id="ARBA00006768"/>
    </source>
</evidence>